<dbReference type="Pfam" id="PF07527">
    <property type="entry name" value="Hairy_orange"/>
    <property type="match status" value="1"/>
</dbReference>
<dbReference type="PROSITE" id="PS50888">
    <property type="entry name" value="BHLH"/>
    <property type="match status" value="1"/>
</dbReference>
<feature type="domain" description="Orange" evidence="8">
    <location>
        <begin position="128"/>
        <end position="163"/>
    </location>
</feature>
<proteinExistence type="predicted"/>
<evidence type="ECO:0000313" key="10">
    <source>
        <dbReference type="RefSeq" id="XP_017771801.1"/>
    </source>
</evidence>
<protein>
    <submittedName>
        <fullName evidence="10">Uncharacterized protein LOC108559153</fullName>
    </submittedName>
</protein>
<keyword evidence="9" id="KW-1185">Reference proteome</keyword>
<dbReference type="PROSITE" id="PS51054">
    <property type="entry name" value="ORANGE"/>
    <property type="match status" value="1"/>
</dbReference>
<dbReference type="Pfam" id="PF00010">
    <property type="entry name" value="HLH"/>
    <property type="match status" value="1"/>
</dbReference>
<feature type="compositionally biased region" description="Polar residues" evidence="6">
    <location>
        <begin position="242"/>
        <end position="267"/>
    </location>
</feature>
<evidence type="ECO:0000313" key="9">
    <source>
        <dbReference type="Proteomes" id="UP000695000"/>
    </source>
</evidence>
<dbReference type="GeneID" id="108559153"/>
<dbReference type="Gene3D" id="4.10.280.10">
    <property type="entry name" value="Helix-loop-helix DNA-binding domain"/>
    <property type="match status" value="1"/>
</dbReference>
<keyword evidence="2" id="KW-0805">Transcription regulation</keyword>
<dbReference type="InterPro" id="IPR011598">
    <property type="entry name" value="bHLH_dom"/>
</dbReference>
<evidence type="ECO:0000256" key="4">
    <source>
        <dbReference type="ARBA" id="ARBA00023163"/>
    </source>
</evidence>
<feature type="compositionally biased region" description="Basic and acidic residues" evidence="6">
    <location>
        <begin position="231"/>
        <end position="241"/>
    </location>
</feature>
<evidence type="ECO:0000256" key="2">
    <source>
        <dbReference type="ARBA" id="ARBA00023015"/>
    </source>
</evidence>
<dbReference type="InterPro" id="IPR036638">
    <property type="entry name" value="HLH_DNA-bd_sf"/>
</dbReference>
<keyword evidence="4" id="KW-0804">Transcription</keyword>
<dbReference type="SUPFAM" id="SSF47459">
    <property type="entry name" value="HLH, helix-loop-helix DNA-binding domain"/>
    <property type="match status" value="1"/>
</dbReference>
<dbReference type="SMART" id="SM00511">
    <property type="entry name" value="ORANGE"/>
    <property type="match status" value="1"/>
</dbReference>
<dbReference type="Gene3D" id="6.10.250.980">
    <property type="match status" value="1"/>
</dbReference>
<name>A0ABM1MB51_NICVS</name>
<dbReference type="PANTHER" id="PTHR10985">
    <property type="entry name" value="BASIC HELIX-LOOP-HELIX TRANSCRIPTION FACTOR, HES-RELATED"/>
    <property type="match status" value="1"/>
</dbReference>
<dbReference type="Proteomes" id="UP000695000">
    <property type="component" value="Unplaced"/>
</dbReference>
<reference evidence="10" key="1">
    <citation type="submission" date="2025-08" db="UniProtKB">
        <authorList>
            <consortium name="RefSeq"/>
        </authorList>
    </citation>
    <scope>IDENTIFICATION</scope>
    <source>
        <tissue evidence="10">Whole Larva</tissue>
    </source>
</reference>
<evidence type="ECO:0000256" key="3">
    <source>
        <dbReference type="ARBA" id="ARBA00023125"/>
    </source>
</evidence>
<dbReference type="InterPro" id="IPR050370">
    <property type="entry name" value="HES_HEY"/>
</dbReference>
<dbReference type="SMART" id="SM00353">
    <property type="entry name" value="HLH"/>
    <property type="match status" value="1"/>
</dbReference>
<accession>A0ABM1MB51</accession>
<evidence type="ECO:0000256" key="1">
    <source>
        <dbReference type="ARBA" id="ARBA00004123"/>
    </source>
</evidence>
<gene>
    <name evidence="10" type="primary">LOC108559153</name>
</gene>
<dbReference type="InterPro" id="IPR003650">
    <property type="entry name" value="Orange_dom"/>
</dbReference>
<organism evidence="9 10">
    <name type="scientific">Nicrophorus vespilloides</name>
    <name type="common">Boreal carrion beetle</name>
    <dbReference type="NCBI Taxonomy" id="110193"/>
    <lineage>
        <taxon>Eukaryota</taxon>
        <taxon>Metazoa</taxon>
        <taxon>Ecdysozoa</taxon>
        <taxon>Arthropoda</taxon>
        <taxon>Hexapoda</taxon>
        <taxon>Insecta</taxon>
        <taxon>Pterygota</taxon>
        <taxon>Neoptera</taxon>
        <taxon>Endopterygota</taxon>
        <taxon>Coleoptera</taxon>
        <taxon>Polyphaga</taxon>
        <taxon>Staphyliniformia</taxon>
        <taxon>Silphidae</taxon>
        <taxon>Nicrophorinae</taxon>
        <taxon>Nicrophorus</taxon>
    </lineage>
</organism>
<evidence type="ECO:0000256" key="5">
    <source>
        <dbReference type="ARBA" id="ARBA00023242"/>
    </source>
</evidence>
<evidence type="ECO:0000259" key="7">
    <source>
        <dbReference type="PROSITE" id="PS50888"/>
    </source>
</evidence>
<dbReference type="RefSeq" id="XP_017771801.1">
    <property type="nucleotide sequence ID" value="XM_017916312.1"/>
</dbReference>
<feature type="domain" description="BHLH" evidence="7">
    <location>
        <begin position="67"/>
        <end position="122"/>
    </location>
</feature>
<sequence>MDMSHSFWEDNSTIQNVKYESCNSNDEPAARVNCFDGTSLNFSTGEEDCTEYTGAYRKTPNVRVSRQDPMSHRIIEKRRRDRMNNCLADLSRLIPAEYLKKGRGRVEKTEIIEMAIKHMKHLQYLNHYRLGYQECMSETMRFMVEVEGRFPREPFCVRLLGHLQQHRDSICRGTPEKAIQQVPVPLPAKIEPNNNLYEDIHESGSHEKNGYKYKNDIKLRFNQDLNIAKRSKIDEDSRRDSSTSIENHSHTSSPHQSEICTRVSSSETETHQASSTSPTGSSASQTTKSSHVDLKTNFSVPVFVLHAKGSFYVPITLDYQTLSPYLGSYDLLNLANDIVLHPVAINVNFQPSFQHTQNLK</sequence>
<feature type="region of interest" description="Disordered" evidence="6">
    <location>
        <begin position="230"/>
        <end position="288"/>
    </location>
</feature>
<keyword evidence="5" id="KW-0539">Nucleus</keyword>
<evidence type="ECO:0000256" key="6">
    <source>
        <dbReference type="SAM" id="MobiDB-lite"/>
    </source>
</evidence>
<feature type="compositionally biased region" description="Low complexity" evidence="6">
    <location>
        <begin position="272"/>
        <end position="287"/>
    </location>
</feature>
<evidence type="ECO:0000259" key="8">
    <source>
        <dbReference type="PROSITE" id="PS51054"/>
    </source>
</evidence>
<keyword evidence="3" id="KW-0238">DNA-binding</keyword>
<comment type="subcellular location">
    <subcellularLocation>
        <location evidence="1">Nucleus</location>
    </subcellularLocation>
</comment>
<dbReference type="CDD" id="cd11440">
    <property type="entry name" value="bHLH-O_Cwo_like"/>
    <property type="match status" value="1"/>
</dbReference>